<keyword evidence="2" id="KW-1185">Reference proteome</keyword>
<dbReference type="InterPro" id="IPR053204">
    <property type="entry name" value="Oxopyrrolidines_Biosynth-assoc"/>
</dbReference>
<reference evidence="1" key="1">
    <citation type="submission" date="2021-10" db="EMBL/GenBank/DDBJ databases">
        <authorList>
            <person name="Piombo E."/>
        </authorList>
    </citation>
    <scope>NUCLEOTIDE SEQUENCE</scope>
</reference>
<gene>
    <name evidence="1" type="ORF">CSOL1703_00016806</name>
</gene>
<evidence type="ECO:0000313" key="2">
    <source>
        <dbReference type="Proteomes" id="UP000775872"/>
    </source>
</evidence>
<dbReference type="PANTHER" id="PTHR38797">
    <property type="entry name" value="NUCLEAR PORE COMPLEX PROTEIN NUP85-RELATED"/>
    <property type="match status" value="1"/>
</dbReference>
<comment type="caution">
    <text evidence="1">The sequence shown here is derived from an EMBL/GenBank/DDBJ whole genome shotgun (WGS) entry which is preliminary data.</text>
</comment>
<sequence length="300" mass="34152">MPELSFQFDPESAPSFADEVVSLLKSTLPPDSPQSPSDAAKAIDLLCNKKYEEVGEVSGFLWAFWDFFHDLARQVPYDSEEQRRFAAIVKALHDLPPRTVKLGASWGEDSTTQLWTALPLFGVTYREKTDADLQASGEVEKLERDVNLQWYAAQVASLCDLYFEMYAIWALADALEGTMTEIRGAPNVVNEDPSAVKDIAYKTRSAAGWMIHTARQLHGHDEDVEGATAGPLWKPSKQEARELQRSLQKKRVYGLSPQRWGLWKQRFGCVRDCDKLDQETREYARRAFRAMEEVEQKKQE</sequence>
<dbReference type="EMBL" id="CABFOC020000051">
    <property type="protein sequence ID" value="CAH0054732.1"/>
    <property type="molecule type" value="Genomic_DNA"/>
</dbReference>
<dbReference type="AlphaFoldDB" id="A0A9N9ZFU0"/>
<dbReference type="InterPro" id="IPR022085">
    <property type="entry name" value="OpdG"/>
</dbReference>
<dbReference type="Pfam" id="PF12311">
    <property type="entry name" value="DUF3632"/>
    <property type="match status" value="1"/>
</dbReference>
<dbReference type="OrthoDB" id="3350591at2759"/>
<dbReference type="PANTHER" id="PTHR38797:SF4">
    <property type="entry name" value="NUCLEAR PORE COMPLEX PROTEIN NUP85"/>
    <property type="match status" value="1"/>
</dbReference>
<evidence type="ECO:0000313" key="1">
    <source>
        <dbReference type="EMBL" id="CAH0054732.1"/>
    </source>
</evidence>
<accession>A0A9N9ZFU0</accession>
<name>A0A9N9ZFU0_9HYPO</name>
<organism evidence="1 2">
    <name type="scientific">Clonostachys solani</name>
    <dbReference type="NCBI Taxonomy" id="160281"/>
    <lineage>
        <taxon>Eukaryota</taxon>
        <taxon>Fungi</taxon>
        <taxon>Dikarya</taxon>
        <taxon>Ascomycota</taxon>
        <taxon>Pezizomycotina</taxon>
        <taxon>Sordariomycetes</taxon>
        <taxon>Hypocreomycetidae</taxon>
        <taxon>Hypocreales</taxon>
        <taxon>Bionectriaceae</taxon>
        <taxon>Clonostachys</taxon>
    </lineage>
</organism>
<proteinExistence type="predicted"/>
<protein>
    <submittedName>
        <fullName evidence="1">Uncharacterized protein</fullName>
    </submittedName>
</protein>
<dbReference type="Proteomes" id="UP000775872">
    <property type="component" value="Unassembled WGS sequence"/>
</dbReference>